<keyword evidence="1" id="KW-0472">Membrane</keyword>
<dbReference type="Proteomes" id="UP000291088">
    <property type="component" value="Unassembled WGS sequence"/>
</dbReference>
<gene>
    <name evidence="2" type="ORF">EUU22_13685</name>
</gene>
<dbReference type="RefSeq" id="WP_129332534.1">
    <property type="nucleotide sequence ID" value="NZ_SDVB01000238.1"/>
</dbReference>
<feature type="transmembrane region" description="Helical" evidence="1">
    <location>
        <begin position="40"/>
        <end position="63"/>
    </location>
</feature>
<keyword evidence="1" id="KW-0812">Transmembrane</keyword>
<comment type="caution">
    <text evidence="2">The sequence shown here is derived from an EMBL/GenBank/DDBJ whole genome shotgun (WGS) entry which is preliminary data.</text>
</comment>
<evidence type="ECO:0000313" key="2">
    <source>
        <dbReference type="EMBL" id="RYC12106.1"/>
    </source>
</evidence>
<feature type="transmembrane region" description="Helical" evidence="1">
    <location>
        <begin position="165"/>
        <end position="194"/>
    </location>
</feature>
<keyword evidence="3" id="KW-1185">Reference proteome</keyword>
<dbReference type="EMBL" id="SDVB01000238">
    <property type="protein sequence ID" value="RYC12106.1"/>
    <property type="molecule type" value="Genomic_DNA"/>
</dbReference>
<dbReference type="OrthoDB" id="9809543at2"/>
<dbReference type="AlphaFoldDB" id="A0A4Q2T0G4"/>
<evidence type="ECO:0000313" key="3">
    <source>
        <dbReference type="Proteomes" id="UP000291088"/>
    </source>
</evidence>
<proteinExistence type="predicted"/>
<protein>
    <submittedName>
        <fullName evidence="2">DUF2189 domain-containing protein</fullName>
    </submittedName>
</protein>
<name>A0A4Q2T0G4_9HYPH</name>
<feature type="transmembrane region" description="Helical" evidence="1">
    <location>
        <begin position="119"/>
        <end position="145"/>
    </location>
</feature>
<sequence>MGEQAIGAVPPHKIRIRSVGLADVKAALREGWKDFARHPLFGLFFGGIYALGGLFIVVMLSFYHQPWMIIPIAIGFPLIGPFVAVGLYEVSRRDESGLPITWRGILAEVFQQRERQLSWMAFVVLFVFWVWIYQVRLLLALFLGFKISASLPVFVEVVTTTPEGLLFLAVGSIVGAVIATALFSVTVISMPLLLDRDIDFVTAMITSVRAVVENPVAMLGFGVIVAAAAILAMVPLFAGLLVALPVLGHATWHLYRRVVALD</sequence>
<feature type="transmembrane region" description="Helical" evidence="1">
    <location>
        <begin position="215"/>
        <end position="244"/>
    </location>
</feature>
<organism evidence="2 3">
    <name type="scientific">Ciceribacter ferrooxidans</name>
    <dbReference type="NCBI Taxonomy" id="2509717"/>
    <lineage>
        <taxon>Bacteria</taxon>
        <taxon>Pseudomonadati</taxon>
        <taxon>Pseudomonadota</taxon>
        <taxon>Alphaproteobacteria</taxon>
        <taxon>Hyphomicrobiales</taxon>
        <taxon>Rhizobiaceae</taxon>
        <taxon>Ciceribacter</taxon>
    </lineage>
</organism>
<dbReference type="InterPro" id="IPR018692">
    <property type="entry name" value="DUF2189"/>
</dbReference>
<feature type="transmembrane region" description="Helical" evidence="1">
    <location>
        <begin position="69"/>
        <end position="88"/>
    </location>
</feature>
<evidence type="ECO:0000256" key="1">
    <source>
        <dbReference type="SAM" id="Phobius"/>
    </source>
</evidence>
<reference evidence="2 3" key="1">
    <citation type="submission" date="2019-01" db="EMBL/GenBank/DDBJ databases">
        <authorList>
            <person name="Deng T."/>
        </authorList>
    </citation>
    <scope>NUCLEOTIDE SEQUENCE [LARGE SCALE GENOMIC DNA]</scope>
    <source>
        <strain evidence="2 3">F8825</strain>
    </source>
</reference>
<dbReference type="Pfam" id="PF09955">
    <property type="entry name" value="DUF2189"/>
    <property type="match status" value="1"/>
</dbReference>
<accession>A0A4Q2T0G4</accession>
<keyword evidence="1" id="KW-1133">Transmembrane helix</keyword>